<dbReference type="EMBL" id="CACSIM010000006">
    <property type="protein sequence ID" value="CAA0118362.1"/>
    <property type="molecule type" value="Genomic_DNA"/>
</dbReference>
<evidence type="ECO:0000313" key="1">
    <source>
        <dbReference type="EMBL" id="CAA0110929.1"/>
    </source>
</evidence>
<accession>A0A5S9QSF3</accession>
<reference evidence="4 5" key="1">
    <citation type="submission" date="2019-11" db="EMBL/GenBank/DDBJ databases">
        <authorList>
            <person name="Holert J."/>
        </authorList>
    </citation>
    <scope>NUCLEOTIDE SEQUENCE [LARGE SCALE GENOMIC DNA]</scope>
    <source>
        <strain evidence="3">BC3_2A</strain>
        <strain evidence="1">SB11_1A</strain>
    </source>
</reference>
<dbReference type="EMBL" id="CACSIK010000003">
    <property type="protein sequence ID" value="CAA0110929.1"/>
    <property type="molecule type" value="Genomic_DNA"/>
</dbReference>
<evidence type="ECO:0000313" key="4">
    <source>
        <dbReference type="Proteomes" id="UP000435877"/>
    </source>
</evidence>
<keyword evidence="4" id="KW-1185">Reference proteome</keyword>
<sequence>MNTLTKETARSLAKVINSRLSTCYNDDLVAILGTGRESNNEQAVQSWLLSRFAHIEVGRTDMLMEYALEVLIQHLDDLRLDVAIGGKSEQKTPQSFIPAKALTERELRCIARAIYLLISNEQSKPYLDALIEVVLKGDGNTIEKITAWVFTHTQIYSYFPSELTLPLAQRLMHKLKQAGESY</sequence>
<dbReference type="Proteomes" id="UP000439591">
    <property type="component" value="Unassembled WGS sequence"/>
</dbReference>
<organism evidence="3 5">
    <name type="scientific">Zhongshania aliphaticivorans</name>
    <dbReference type="NCBI Taxonomy" id="1470434"/>
    <lineage>
        <taxon>Bacteria</taxon>
        <taxon>Pseudomonadati</taxon>
        <taxon>Pseudomonadota</taxon>
        <taxon>Gammaproteobacteria</taxon>
        <taxon>Cellvibrionales</taxon>
        <taxon>Spongiibacteraceae</taxon>
        <taxon>Zhongshania</taxon>
    </lineage>
</organism>
<gene>
    <name evidence="1" type="ORF">IHBHHGIJ_03245</name>
    <name evidence="2" type="ORF">KFEGEMFD_03458</name>
    <name evidence="3" type="ORF">KFEGEMFD_03990</name>
</gene>
<name>A0A5S9QSF3_9GAMM</name>
<proteinExistence type="predicted"/>
<evidence type="ECO:0000313" key="2">
    <source>
        <dbReference type="EMBL" id="CAA0118362.1"/>
    </source>
</evidence>
<dbReference type="EMBL" id="CACSIM010000008">
    <property type="protein sequence ID" value="CAA0122385.1"/>
    <property type="molecule type" value="Genomic_DNA"/>
</dbReference>
<dbReference type="RefSeq" id="WP_159269989.1">
    <property type="nucleotide sequence ID" value="NZ_CACSIK010000003.1"/>
</dbReference>
<dbReference type="OrthoDB" id="5741089at2"/>
<dbReference type="AlphaFoldDB" id="A0A5S9QSF3"/>
<evidence type="ECO:0000313" key="5">
    <source>
        <dbReference type="Proteomes" id="UP000439591"/>
    </source>
</evidence>
<evidence type="ECO:0000313" key="3">
    <source>
        <dbReference type="EMBL" id="CAA0122385.1"/>
    </source>
</evidence>
<dbReference type="Proteomes" id="UP000435877">
    <property type="component" value="Unassembled WGS sequence"/>
</dbReference>
<protein>
    <submittedName>
        <fullName evidence="3">Uncharacterized protein</fullName>
    </submittedName>
</protein>